<feature type="region of interest" description="Disordered" evidence="1">
    <location>
        <begin position="1"/>
        <end position="77"/>
    </location>
</feature>
<keyword evidence="3" id="KW-1185">Reference proteome</keyword>
<evidence type="ECO:0000313" key="3">
    <source>
        <dbReference type="Proteomes" id="UP000033187"/>
    </source>
</evidence>
<dbReference type="AlphaFoldDB" id="A0A0D6JJK6"/>
<dbReference type="EMBL" id="LN829119">
    <property type="protein sequence ID" value="CPR22111.1"/>
    <property type="molecule type" value="Genomic_DNA"/>
</dbReference>
<sequence length="191" mass="20798">MAARARAMPPSGGKRVSRTARNVRRWLPCSGPQAKDRRCRGSARKTTGPGRDGVGPPSRSRGNVQGHENRSTLARPSPASELRHFLVDGVDAAADFLHGYGDIANVGLMGELVQVVADTGQLVDQFIGDAVRMRQPHGNPLQVRLQNRSGQPGYLDAAFRGDAVHLAMVVFTQSRLQESWFDHLFFLVGAF</sequence>
<protein>
    <submittedName>
        <fullName evidence="2">Uncharacterized protein</fullName>
    </submittedName>
</protein>
<name>A0A0D6JJK6_9HYPH</name>
<accession>A0A0D6JJK6</accession>
<evidence type="ECO:0000256" key="1">
    <source>
        <dbReference type="SAM" id="MobiDB-lite"/>
    </source>
</evidence>
<evidence type="ECO:0000313" key="2">
    <source>
        <dbReference type="EMBL" id="CPR22111.1"/>
    </source>
</evidence>
<organism evidence="2 3">
    <name type="scientific">Candidatus Filomicrobium marinum</name>
    <dbReference type="NCBI Taxonomy" id="1608628"/>
    <lineage>
        <taxon>Bacteria</taxon>
        <taxon>Pseudomonadati</taxon>
        <taxon>Pseudomonadota</taxon>
        <taxon>Alphaproteobacteria</taxon>
        <taxon>Hyphomicrobiales</taxon>
        <taxon>Hyphomicrobiaceae</taxon>
        <taxon>Filomicrobium</taxon>
    </lineage>
</organism>
<feature type="compositionally biased region" description="Basic residues" evidence="1">
    <location>
        <begin position="15"/>
        <end position="24"/>
    </location>
</feature>
<dbReference type="KEGG" id="fiy:BN1229_v1_3543"/>
<dbReference type="Proteomes" id="UP000033187">
    <property type="component" value="Chromosome 1"/>
</dbReference>
<proteinExistence type="predicted"/>
<reference evidence="3" key="1">
    <citation type="submission" date="2015-02" db="EMBL/GenBank/DDBJ databases">
        <authorList>
            <person name="Chooi Y.-H."/>
        </authorList>
    </citation>
    <scope>NUCLEOTIDE SEQUENCE [LARGE SCALE GENOMIC DNA]</scope>
    <source>
        <strain evidence="3">strain Y</strain>
    </source>
</reference>
<gene>
    <name evidence="2" type="ORF">YBN1229_v1_3543</name>
</gene>